<dbReference type="InterPro" id="IPR010506">
    <property type="entry name" value="DMAP1-bd"/>
</dbReference>
<name>A0AAD9QYK2_ACRCE</name>
<comment type="caution">
    <text evidence="5">The sequence shown here is derived from an EMBL/GenBank/DDBJ whole genome shotgun (WGS) entry which is preliminary data.</text>
</comment>
<evidence type="ECO:0000256" key="1">
    <source>
        <dbReference type="ARBA" id="ARBA00022729"/>
    </source>
</evidence>
<sequence>MASYLGKIVLSFFTLFNFIAGMTSEKVKIVEEPAVYRTGIILPEDGLFCGQILVLKVIGANAVIICLRQRNNYYQAARSSSPSPPHLRVLAGKCFSLSHDGYEFCPFHNMTQVEQAVRWNSFAGILGVWKEWIIVNNTFQAMFLANGDVCPGEKPRQTKVKLRCGDQNKVVSVTEPTICQYEVRFETPLACPIDAFLVYPALSLEGKKEWEKIEEALYHEEITLQGYNKYRRRLFQKENFIPPDKSDKEIMKEEKAISQEVEQALSSNIANSHSAVKVASVSEFHSKAECAKVQ</sequence>
<keyword evidence="1" id="KW-0732">Signal</keyword>
<dbReference type="EMBL" id="JARQWQ010000010">
    <property type="protein sequence ID" value="KAK2569451.1"/>
    <property type="molecule type" value="Genomic_DNA"/>
</dbReference>
<dbReference type="AlphaFoldDB" id="A0AAD9QYK2"/>
<dbReference type="PROSITE" id="PS51914">
    <property type="entry name" value="MRH"/>
    <property type="match status" value="1"/>
</dbReference>
<dbReference type="SUPFAM" id="SSF50911">
    <property type="entry name" value="Mannose 6-phosphate receptor domain"/>
    <property type="match status" value="1"/>
</dbReference>
<evidence type="ECO:0000313" key="5">
    <source>
        <dbReference type="EMBL" id="KAK2569451.1"/>
    </source>
</evidence>
<dbReference type="Proteomes" id="UP001249851">
    <property type="component" value="Unassembled WGS sequence"/>
</dbReference>
<reference evidence="5" key="1">
    <citation type="journal article" date="2023" name="G3 (Bethesda)">
        <title>Whole genome assembly and annotation of the endangered Caribbean coral Acropora cervicornis.</title>
        <authorList>
            <person name="Selwyn J.D."/>
            <person name="Vollmer S.V."/>
        </authorList>
    </citation>
    <scope>NUCLEOTIDE SEQUENCE</scope>
    <source>
        <strain evidence="5">K2</strain>
    </source>
</reference>
<dbReference type="InterPro" id="IPR039794">
    <property type="entry name" value="Gtb1-like"/>
</dbReference>
<accession>A0AAD9QYK2</accession>
<dbReference type="Gene3D" id="2.70.130.10">
    <property type="entry name" value="Mannose-6-phosphate receptor binding domain"/>
    <property type="match status" value="1"/>
</dbReference>
<gene>
    <name evidence="5" type="ORF">P5673_006385</name>
</gene>
<feature type="domain" description="MRH" evidence="4">
    <location>
        <begin position="92"/>
        <end position="193"/>
    </location>
</feature>
<dbReference type="GO" id="GO:0005794">
    <property type="term" value="C:Golgi apparatus"/>
    <property type="evidence" value="ECO:0007669"/>
    <property type="project" value="TreeGrafter"/>
</dbReference>
<feature type="domain" description="DMAP1-binding" evidence="3">
    <location>
        <begin position="198"/>
        <end position="294"/>
    </location>
</feature>
<evidence type="ECO:0000256" key="2">
    <source>
        <dbReference type="ARBA" id="ARBA00023157"/>
    </source>
</evidence>
<dbReference type="InterPro" id="IPR036607">
    <property type="entry name" value="PRKCSH"/>
</dbReference>
<dbReference type="PANTHER" id="PTHR12630">
    <property type="entry name" value="N-LINKED OLIGOSACCHARIDE PROCESSING"/>
    <property type="match status" value="1"/>
</dbReference>
<protein>
    <submittedName>
        <fullName evidence="5">N-acetylglucosamine-1-phosphotransferase subunit gamma</fullName>
    </submittedName>
</protein>
<dbReference type="Pfam" id="PF13015">
    <property type="entry name" value="PRKCSH_1"/>
    <property type="match status" value="1"/>
</dbReference>
<reference evidence="5" key="2">
    <citation type="journal article" date="2023" name="Science">
        <title>Genomic signatures of disease resistance in endangered staghorn corals.</title>
        <authorList>
            <person name="Vollmer S.V."/>
            <person name="Selwyn J.D."/>
            <person name="Despard B.A."/>
            <person name="Roesel C.L."/>
        </authorList>
    </citation>
    <scope>NUCLEOTIDE SEQUENCE</scope>
    <source>
        <strain evidence="5">K2</strain>
    </source>
</reference>
<keyword evidence="6" id="KW-1185">Reference proteome</keyword>
<dbReference type="PANTHER" id="PTHR12630:SF6">
    <property type="entry name" value="N-ACETYLGLUCOSAMINE-1-PHOSPHOTRANSFERASE SUBUNIT GAMMA"/>
    <property type="match status" value="1"/>
</dbReference>
<evidence type="ECO:0000259" key="4">
    <source>
        <dbReference type="PROSITE" id="PS51914"/>
    </source>
</evidence>
<proteinExistence type="predicted"/>
<evidence type="ECO:0000313" key="6">
    <source>
        <dbReference type="Proteomes" id="UP001249851"/>
    </source>
</evidence>
<evidence type="ECO:0000259" key="3">
    <source>
        <dbReference type="PROSITE" id="PS51912"/>
    </source>
</evidence>
<keyword evidence="2" id="KW-1015">Disulfide bond</keyword>
<dbReference type="PROSITE" id="PS51912">
    <property type="entry name" value="DMAP1_BIND"/>
    <property type="match status" value="1"/>
</dbReference>
<dbReference type="InterPro" id="IPR009011">
    <property type="entry name" value="Man6P_isomerase_rcpt-bd_dom_sf"/>
</dbReference>
<organism evidence="5 6">
    <name type="scientific">Acropora cervicornis</name>
    <name type="common">Staghorn coral</name>
    <dbReference type="NCBI Taxonomy" id="6130"/>
    <lineage>
        <taxon>Eukaryota</taxon>
        <taxon>Metazoa</taxon>
        <taxon>Cnidaria</taxon>
        <taxon>Anthozoa</taxon>
        <taxon>Hexacorallia</taxon>
        <taxon>Scleractinia</taxon>
        <taxon>Astrocoeniina</taxon>
        <taxon>Acroporidae</taxon>
        <taxon>Acropora</taxon>
    </lineage>
</organism>
<dbReference type="InterPro" id="IPR044865">
    <property type="entry name" value="MRH_dom"/>
</dbReference>